<protein>
    <recommendedName>
        <fullName evidence="9">rRNA-processing protein EBP2</fullName>
    </recommendedName>
</protein>
<comment type="subcellular location">
    <subcellularLocation>
        <location evidence="1">Nucleus</location>
        <location evidence="1">Nucleolus</location>
    </subcellularLocation>
</comment>
<comment type="caution">
    <text evidence="7">The sequence shown here is derived from an EMBL/GenBank/DDBJ whole genome shotgun (WGS) entry which is preliminary data.</text>
</comment>
<sequence length="323" mass="37088">MPKKKQQEEEVNEEDFEALLEDDEEEEDAGEEVENGGGDSDDGSAGEDELEIEETEFLKELEALNRVRNQKKEPVVYKQSDLALIAEEMKVKMPGGKDLSWEESLSINTVKPFVIEDVQDDLEREKRFYASTLEATSRAVELLHKHKISFRRPTDYFAEMLKSDETMKKIKSNLLNTKKNIEASEDRRKQRDMKKFGKKLQAQKRLEKQDEKKKEKVRVKSSVLEEEGADGFPAASASTEDKKASKKRRFDSNDGQPDSKRKKMTRKDRKAEKFKTPGRRSGDKRNTAESSATFKAPRQSAPLQKKKKAPAKRPGKSQRNNSR</sequence>
<dbReference type="InterPro" id="IPR008610">
    <property type="entry name" value="Ebp2"/>
</dbReference>
<dbReference type="STRING" id="1890364.A0A2P6NHJ8"/>
<dbReference type="OrthoDB" id="443772at2759"/>
<feature type="compositionally biased region" description="Basic residues" evidence="6">
    <location>
        <begin position="304"/>
        <end position="323"/>
    </location>
</feature>
<proteinExistence type="inferred from homology"/>
<dbReference type="GO" id="GO:0034399">
    <property type="term" value="C:nuclear periphery"/>
    <property type="evidence" value="ECO:0007669"/>
    <property type="project" value="TreeGrafter"/>
</dbReference>
<evidence type="ECO:0000256" key="4">
    <source>
        <dbReference type="ARBA" id="ARBA00023054"/>
    </source>
</evidence>
<dbReference type="Pfam" id="PF05890">
    <property type="entry name" value="Ebp2"/>
    <property type="match status" value="1"/>
</dbReference>
<keyword evidence="8" id="KW-1185">Reference proteome</keyword>
<feature type="region of interest" description="Disordered" evidence="6">
    <location>
        <begin position="173"/>
        <end position="323"/>
    </location>
</feature>
<reference evidence="7 8" key="1">
    <citation type="journal article" date="2018" name="Genome Biol. Evol.">
        <title>Multiple Roots of Fruiting Body Formation in Amoebozoa.</title>
        <authorList>
            <person name="Hillmann F."/>
            <person name="Forbes G."/>
            <person name="Novohradska S."/>
            <person name="Ferling I."/>
            <person name="Riege K."/>
            <person name="Groth M."/>
            <person name="Westermann M."/>
            <person name="Marz M."/>
            <person name="Spaller T."/>
            <person name="Winckler T."/>
            <person name="Schaap P."/>
            <person name="Glockner G."/>
        </authorList>
    </citation>
    <scope>NUCLEOTIDE SEQUENCE [LARGE SCALE GENOMIC DNA]</scope>
    <source>
        <strain evidence="7 8">Jena</strain>
    </source>
</reference>
<gene>
    <name evidence="7" type="ORF">PROFUN_09208</name>
</gene>
<dbReference type="GO" id="GO:0005730">
    <property type="term" value="C:nucleolus"/>
    <property type="evidence" value="ECO:0007669"/>
    <property type="project" value="UniProtKB-SubCell"/>
</dbReference>
<evidence type="ECO:0000256" key="1">
    <source>
        <dbReference type="ARBA" id="ARBA00004604"/>
    </source>
</evidence>
<evidence type="ECO:0008006" key="9">
    <source>
        <dbReference type="Google" id="ProtNLM"/>
    </source>
</evidence>
<evidence type="ECO:0000256" key="5">
    <source>
        <dbReference type="ARBA" id="ARBA00023242"/>
    </source>
</evidence>
<feature type="compositionally biased region" description="Acidic residues" evidence="6">
    <location>
        <begin position="9"/>
        <end position="51"/>
    </location>
</feature>
<dbReference type="PANTHER" id="PTHR13028">
    <property type="entry name" value="RRNA PROCESSING PROTEIN EBNA1-BINDING PROTEIN-RELATED"/>
    <property type="match status" value="1"/>
</dbReference>
<keyword evidence="4" id="KW-0175">Coiled coil</keyword>
<feature type="compositionally biased region" description="Basic and acidic residues" evidence="6">
    <location>
        <begin position="269"/>
        <end position="287"/>
    </location>
</feature>
<dbReference type="AlphaFoldDB" id="A0A2P6NHJ8"/>
<evidence type="ECO:0000256" key="2">
    <source>
        <dbReference type="ARBA" id="ARBA00007336"/>
    </source>
</evidence>
<dbReference type="GO" id="GO:0006364">
    <property type="term" value="P:rRNA processing"/>
    <property type="evidence" value="ECO:0007669"/>
    <property type="project" value="TreeGrafter"/>
</dbReference>
<comment type="similarity">
    <text evidence="2">Belongs to the EBP2 family.</text>
</comment>
<evidence type="ECO:0000256" key="6">
    <source>
        <dbReference type="SAM" id="MobiDB-lite"/>
    </source>
</evidence>
<evidence type="ECO:0000256" key="3">
    <source>
        <dbReference type="ARBA" id="ARBA00022517"/>
    </source>
</evidence>
<keyword evidence="5" id="KW-0539">Nucleus</keyword>
<dbReference type="GO" id="GO:0030687">
    <property type="term" value="C:preribosome, large subunit precursor"/>
    <property type="evidence" value="ECO:0007669"/>
    <property type="project" value="TreeGrafter"/>
</dbReference>
<dbReference type="GO" id="GO:0042273">
    <property type="term" value="P:ribosomal large subunit biogenesis"/>
    <property type="evidence" value="ECO:0007669"/>
    <property type="project" value="TreeGrafter"/>
</dbReference>
<feature type="compositionally biased region" description="Basic and acidic residues" evidence="6">
    <location>
        <begin position="204"/>
        <end position="214"/>
    </location>
</feature>
<keyword evidence="3" id="KW-0690">Ribosome biogenesis</keyword>
<dbReference type="PANTHER" id="PTHR13028:SF0">
    <property type="entry name" value="RRNA-PROCESSING PROTEIN EBP2-RELATED"/>
    <property type="match status" value="1"/>
</dbReference>
<evidence type="ECO:0000313" key="7">
    <source>
        <dbReference type="EMBL" id="PRP83435.1"/>
    </source>
</evidence>
<dbReference type="Proteomes" id="UP000241769">
    <property type="component" value="Unassembled WGS sequence"/>
</dbReference>
<feature type="compositionally biased region" description="Basic and acidic residues" evidence="6">
    <location>
        <begin position="179"/>
        <end position="195"/>
    </location>
</feature>
<name>A0A2P6NHJ8_9EUKA</name>
<dbReference type="EMBL" id="MDYQ01000082">
    <property type="protein sequence ID" value="PRP83435.1"/>
    <property type="molecule type" value="Genomic_DNA"/>
</dbReference>
<dbReference type="InParanoid" id="A0A2P6NHJ8"/>
<feature type="region of interest" description="Disordered" evidence="6">
    <location>
        <begin position="1"/>
        <end position="51"/>
    </location>
</feature>
<accession>A0A2P6NHJ8</accession>
<organism evidence="7 8">
    <name type="scientific">Planoprotostelium fungivorum</name>
    <dbReference type="NCBI Taxonomy" id="1890364"/>
    <lineage>
        <taxon>Eukaryota</taxon>
        <taxon>Amoebozoa</taxon>
        <taxon>Evosea</taxon>
        <taxon>Variosea</taxon>
        <taxon>Cavosteliida</taxon>
        <taxon>Cavosteliaceae</taxon>
        <taxon>Planoprotostelium</taxon>
    </lineage>
</organism>
<evidence type="ECO:0000313" key="8">
    <source>
        <dbReference type="Proteomes" id="UP000241769"/>
    </source>
</evidence>